<comment type="caution">
    <text evidence="2">The sequence shown here is derived from an EMBL/GenBank/DDBJ whole genome shotgun (WGS) entry which is preliminary data.</text>
</comment>
<evidence type="ECO:0000313" key="3">
    <source>
        <dbReference type="Proteomes" id="UP000192596"/>
    </source>
</evidence>
<keyword evidence="3" id="KW-1185">Reference proteome</keyword>
<gene>
    <name evidence="2" type="ORF">B0A48_18874</name>
</gene>
<feature type="region of interest" description="Disordered" evidence="1">
    <location>
        <begin position="17"/>
        <end position="45"/>
    </location>
</feature>
<feature type="region of interest" description="Disordered" evidence="1">
    <location>
        <begin position="84"/>
        <end position="105"/>
    </location>
</feature>
<sequence length="105" mass="11362">MASSVRAFELRKYYNPQTLPPIEGARNAKPPSELSTRSPRPTPSHDALVAFTQAVRARLRVSGAFVALTDGTAQYFIAGSTDDLQDASNEESNVSATAWFKDSDA</sequence>
<dbReference type="AlphaFoldDB" id="A0A1V8S7B5"/>
<dbReference type="STRING" id="1507870.A0A1V8S7B5"/>
<reference evidence="3" key="1">
    <citation type="submission" date="2017-03" db="EMBL/GenBank/DDBJ databases">
        <title>Genomes of endolithic fungi from Antarctica.</title>
        <authorList>
            <person name="Coleine C."/>
            <person name="Masonjones S."/>
            <person name="Stajich J.E."/>
        </authorList>
    </citation>
    <scope>NUCLEOTIDE SEQUENCE [LARGE SCALE GENOMIC DNA]</scope>
    <source>
        <strain evidence="3">CCFEE 5527</strain>
    </source>
</reference>
<evidence type="ECO:0000256" key="1">
    <source>
        <dbReference type="SAM" id="MobiDB-lite"/>
    </source>
</evidence>
<dbReference type="EMBL" id="NAJO01000184">
    <property type="protein sequence ID" value="OQN95098.1"/>
    <property type="molecule type" value="Genomic_DNA"/>
</dbReference>
<evidence type="ECO:0000313" key="2">
    <source>
        <dbReference type="EMBL" id="OQN95098.1"/>
    </source>
</evidence>
<dbReference type="Proteomes" id="UP000192596">
    <property type="component" value="Unassembled WGS sequence"/>
</dbReference>
<feature type="non-terminal residue" evidence="2">
    <location>
        <position position="105"/>
    </location>
</feature>
<dbReference type="InParanoid" id="A0A1V8S7B5"/>
<name>A0A1V8S7B5_9PEZI</name>
<accession>A0A1V8S7B5</accession>
<protein>
    <submittedName>
        <fullName evidence="2">Uncharacterized protein</fullName>
    </submittedName>
</protein>
<dbReference type="OrthoDB" id="60033at2759"/>
<organism evidence="2 3">
    <name type="scientific">Cryoendolithus antarcticus</name>
    <dbReference type="NCBI Taxonomy" id="1507870"/>
    <lineage>
        <taxon>Eukaryota</taxon>
        <taxon>Fungi</taxon>
        <taxon>Dikarya</taxon>
        <taxon>Ascomycota</taxon>
        <taxon>Pezizomycotina</taxon>
        <taxon>Dothideomycetes</taxon>
        <taxon>Dothideomycetidae</taxon>
        <taxon>Cladosporiales</taxon>
        <taxon>Cladosporiaceae</taxon>
        <taxon>Cryoendolithus</taxon>
    </lineage>
</organism>
<proteinExistence type="predicted"/>